<feature type="transmembrane region" description="Helical" evidence="7">
    <location>
        <begin position="216"/>
        <end position="234"/>
    </location>
</feature>
<dbReference type="STRING" id="361077.A0A152A2C1"/>
<comment type="similarity">
    <text evidence="2">Belongs to the multi antimicrobial extrusion (MATE) (TC 2.A.66.1) family.</text>
</comment>
<evidence type="ECO:0000256" key="6">
    <source>
        <dbReference type="SAM" id="MobiDB-lite"/>
    </source>
</evidence>
<feature type="compositionally biased region" description="Polar residues" evidence="6">
    <location>
        <begin position="534"/>
        <end position="547"/>
    </location>
</feature>
<evidence type="ECO:0000256" key="3">
    <source>
        <dbReference type="ARBA" id="ARBA00022692"/>
    </source>
</evidence>
<dbReference type="InParanoid" id="A0A152A2C1"/>
<feature type="transmembrane region" description="Helical" evidence="7">
    <location>
        <begin position="433"/>
        <end position="454"/>
    </location>
</feature>
<accession>A0A152A2C1</accession>
<dbReference type="CDD" id="cd13132">
    <property type="entry name" value="MATE_eukaryotic"/>
    <property type="match status" value="1"/>
</dbReference>
<dbReference type="InterPro" id="IPR002528">
    <property type="entry name" value="MATE_fam"/>
</dbReference>
<dbReference type="GO" id="GO:0042910">
    <property type="term" value="F:xenobiotic transmembrane transporter activity"/>
    <property type="evidence" value="ECO:0007669"/>
    <property type="project" value="InterPro"/>
</dbReference>
<dbReference type="Proteomes" id="UP000076078">
    <property type="component" value="Unassembled WGS sequence"/>
</dbReference>
<proteinExistence type="inferred from homology"/>
<feature type="transmembrane region" description="Helical" evidence="7">
    <location>
        <begin position="172"/>
        <end position="196"/>
    </location>
</feature>
<feature type="transmembrane region" description="Helical" evidence="7">
    <location>
        <begin position="147"/>
        <end position="165"/>
    </location>
</feature>
<dbReference type="AlphaFoldDB" id="A0A152A2C1"/>
<reference evidence="8 9" key="1">
    <citation type="submission" date="2015-12" db="EMBL/GenBank/DDBJ databases">
        <title>Dictyostelia acquired genes for synthesis and detection of signals that induce cell-type specialization by lateral gene transfer from prokaryotes.</title>
        <authorList>
            <person name="Gloeckner G."/>
            <person name="Schaap P."/>
        </authorList>
    </citation>
    <scope>NUCLEOTIDE SEQUENCE [LARGE SCALE GENOMIC DNA]</scope>
    <source>
        <strain evidence="8 9">TK</strain>
    </source>
</reference>
<dbReference type="FunCoup" id="A0A152A2C1">
    <property type="interactions" value="38"/>
</dbReference>
<evidence type="ECO:0000313" key="8">
    <source>
        <dbReference type="EMBL" id="KYR00211.1"/>
    </source>
</evidence>
<feature type="transmembrane region" description="Helical" evidence="7">
    <location>
        <begin position="109"/>
        <end position="127"/>
    </location>
</feature>
<evidence type="ECO:0000256" key="7">
    <source>
        <dbReference type="SAM" id="Phobius"/>
    </source>
</evidence>
<evidence type="ECO:0000256" key="1">
    <source>
        <dbReference type="ARBA" id="ARBA00004141"/>
    </source>
</evidence>
<gene>
    <name evidence="8" type="ORF">DLAC_03368</name>
</gene>
<comment type="caution">
    <text evidence="8">The sequence shown here is derived from an EMBL/GenBank/DDBJ whole genome shotgun (WGS) entry which is preliminary data.</text>
</comment>
<dbReference type="OMA" id="WFFVWKL"/>
<evidence type="ECO:0000313" key="9">
    <source>
        <dbReference type="Proteomes" id="UP000076078"/>
    </source>
</evidence>
<evidence type="ECO:0000256" key="2">
    <source>
        <dbReference type="ARBA" id="ARBA00010199"/>
    </source>
</evidence>
<feature type="transmembrane region" description="Helical" evidence="7">
    <location>
        <begin position="405"/>
        <end position="427"/>
    </location>
</feature>
<protein>
    <submittedName>
        <fullName evidence="8">Multi antimicrobial extrusion family protein</fullName>
    </submittedName>
</protein>
<sequence length="580" mass="63425">MGVQLTIKQRANYIYDLYLLNQREFLILMKWSTPLIVSNLLNNVTYLFVNLIFVGRLSREELAAAALANTWTYCTNALGAGVTNAMDTLISQSYGAGNNKLVSLTVQRASVVATFTTIFIAVLWALTEKVLLAVQQDPEISYLAFKYALYLLPGLWFSSISTVLQKYLQGQAIMWPSIITGLVLNGFNALFNYILIHGTGSFDGIGFVGSPLATSISRIMAFFLMLIIIKVFQLHKETWGGWSKEIFRWHGYKEYLKLGIPASIQHASEGWGFEILTILAGLIGAAELDAHSVVYNFTMLTYQFPSAIGTAVSVRVGQLLGQGNERRAKASAWVAFIISLFFMVAIAIVQYTCRHVIGKIYTNDEGVIEIAATILPISAIFQIFDGGQTIFQGIVRGMGRVKVGALANFIAFYVISIPIGVILAFPVDVGVTGLWWGLCIGLVAIFIGLSFVIFKVDWVLEVSKAAIRTMSTSSMSPPKFNEKGEMIEMDSISIIRNEDRHSLDSSISTSTSSQSEPKSIEISSGAGGMGTPTPAITITKDSSASTTEEVDPTAPKPSPSPNTRLNSKFRDSLPNKCNPQ</sequence>
<dbReference type="GO" id="GO:0016020">
    <property type="term" value="C:membrane"/>
    <property type="evidence" value="ECO:0007669"/>
    <property type="project" value="UniProtKB-SubCell"/>
</dbReference>
<feature type="transmembrane region" description="Helical" evidence="7">
    <location>
        <begin position="332"/>
        <end position="351"/>
    </location>
</feature>
<dbReference type="GO" id="GO:0015297">
    <property type="term" value="F:antiporter activity"/>
    <property type="evidence" value="ECO:0007669"/>
    <property type="project" value="InterPro"/>
</dbReference>
<dbReference type="OrthoDB" id="2126698at2759"/>
<feature type="region of interest" description="Disordered" evidence="6">
    <location>
        <begin position="501"/>
        <end position="580"/>
    </location>
</feature>
<feature type="compositionally biased region" description="Low complexity" evidence="6">
    <location>
        <begin position="504"/>
        <end position="517"/>
    </location>
</feature>
<comment type="subcellular location">
    <subcellularLocation>
        <location evidence="1">Membrane</location>
        <topology evidence="1">Multi-pass membrane protein</topology>
    </subcellularLocation>
</comment>
<dbReference type="EMBL" id="LODT01000016">
    <property type="protein sequence ID" value="KYR00211.1"/>
    <property type="molecule type" value="Genomic_DNA"/>
</dbReference>
<dbReference type="PANTHER" id="PTHR11206">
    <property type="entry name" value="MULTIDRUG RESISTANCE PROTEIN"/>
    <property type="match status" value="1"/>
</dbReference>
<dbReference type="InterPro" id="IPR045069">
    <property type="entry name" value="MATE_euk"/>
</dbReference>
<keyword evidence="5 7" id="KW-0472">Membrane</keyword>
<feature type="transmembrane region" description="Helical" evidence="7">
    <location>
        <begin position="366"/>
        <end position="384"/>
    </location>
</feature>
<name>A0A152A2C1_TIELA</name>
<keyword evidence="4 7" id="KW-1133">Transmembrane helix</keyword>
<keyword evidence="3 7" id="KW-0812">Transmembrane</keyword>
<evidence type="ECO:0000256" key="5">
    <source>
        <dbReference type="ARBA" id="ARBA00023136"/>
    </source>
</evidence>
<organism evidence="8 9">
    <name type="scientific">Tieghemostelium lacteum</name>
    <name type="common">Slime mold</name>
    <name type="synonym">Dictyostelium lacteum</name>
    <dbReference type="NCBI Taxonomy" id="361077"/>
    <lineage>
        <taxon>Eukaryota</taxon>
        <taxon>Amoebozoa</taxon>
        <taxon>Evosea</taxon>
        <taxon>Eumycetozoa</taxon>
        <taxon>Dictyostelia</taxon>
        <taxon>Dictyosteliales</taxon>
        <taxon>Raperosteliaceae</taxon>
        <taxon>Tieghemostelium</taxon>
    </lineage>
</organism>
<keyword evidence="9" id="KW-1185">Reference proteome</keyword>
<dbReference type="Pfam" id="PF01554">
    <property type="entry name" value="MatE"/>
    <property type="match status" value="2"/>
</dbReference>
<evidence type="ECO:0000256" key="4">
    <source>
        <dbReference type="ARBA" id="ARBA00022989"/>
    </source>
</evidence>
<dbReference type="NCBIfam" id="TIGR00797">
    <property type="entry name" value="matE"/>
    <property type="match status" value="1"/>
</dbReference>
<dbReference type="GO" id="GO:1990961">
    <property type="term" value="P:xenobiotic detoxification by transmembrane export across the plasma membrane"/>
    <property type="evidence" value="ECO:0007669"/>
    <property type="project" value="InterPro"/>
</dbReference>